<keyword evidence="5" id="KW-0143">Chaperone</keyword>
<evidence type="ECO:0000256" key="8">
    <source>
        <dbReference type="ARBA" id="ARBA00074360"/>
    </source>
</evidence>
<evidence type="ECO:0000256" key="3">
    <source>
        <dbReference type="ARBA" id="ARBA00022490"/>
    </source>
</evidence>
<evidence type="ECO:0000256" key="7">
    <source>
        <dbReference type="ARBA" id="ARBA00053783"/>
    </source>
</evidence>
<dbReference type="InterPro" id="IPR001623">
    <property type="entry name" value="DnaJ_domain"/>
</dbReference>
<evidence type="ECO:0000313" key="11">
    <source>
        <dbReference type="EMBL" id="JAC46469.1"/>
    </source>
</evidence>
<dbReference type="InterPro" id="IPR036869">
    <property type="entry name" value="J_dom_sf"/>
</dbReference>
<name>A0A034VVK0_BACDO</name>
<evidence type="ECO:0000256" key="1">
    <source>
        <dbReference type="ARBA" id="ARBA00004123"/>
    </source>
</evidence>
<dbReference type="Gene3D" id="3.30.70.330">
    <property type="match status" value="1"/>
</dbReference>
<evidence type="ECO:0000256" key="5">
    <source>
        <dbReference type="ARBA" id="ARBA00023186"/>
    </source>
</evidence>
<evidence type="ECO:0000256" key="4">
    <source>
        <dbReference type="ARBA" id="ARBA00022884"/>
    </source>
</evidence>
<dbReference type="SUPFAM" id="SSF54928">
    <property type="entry name" value="RNA-binding domain, RBD"/>
    <property type="match status" value="1"/>
</dbReference>
<dbReference type="CDD" id="cd06257">
    <property type="entry name" value="DnaJ"/>
    <property type="match status" value="1"/>
</dbReference>
<organism evidence="11">
    <name type="scientific">Bactrocera dorsalis</name>
    <name type="common">Oriental fruit fly</name>
    <name type="synonym">Dacus dorsalis</name>
    <dbReference type="NCBI Taxonomy" id="27457"/>
    <lineage>
        <taxon>Eukaryota</taxon>
        <taxon>Metazoa</taxon>
        <taxon>Ecdysozoa</taxon>
        <taxon>Arthropoda</taxon>
        <taxon>Hexapoda</taxon>
        <taxon>Insecta</taxon>
        <taxon>Pterygota</taxon>
        <taxon>Neoptera</taxon>
        <taxon>Endopterygota</taxon>
        <taxon>Diptera</taxon>
        <taxon>Brachycera</taxon>
        <taxon>Muscomorpha</taxon>
        <taxon>Tephritoidea</taxon>
        <taxon>Tephritidae</taxon>
        <taxon>Bactrocera</taxon>
        <taxon>Bactrocera</taxon>
    </lineage>
</organism>
<dbReference type="InterPro" id="IPR035979">
    <property type="entry name" value="RBD_domain_sf"/>
</dbReference>
<dbReference type="PANTHER" id="PTHR44313:SF1">
    <property type="entry name" value="DNAJ HOMOLOG SUBFAMILY C MEMBER 17"/>
    <property type="match status" value="1"/>
</dbReference>
<evidence type="ECO:0000259" key="10">
    <source>
        <dbReference type="PROSITE" id="PS50076"/>
    </source>
</evidence>
<dbReference type="GO" id="GO:0000390">
    <property type="term" value="P:spliceosomal complex disassembly"/>
    <property type="evidence" value="ECO:0007669"/>
    <property type="project" value="TreeGrafter"/>
</dbReference>
<comment type="function">
    <text evidence="7">May negatively affect PAX8-induced thyroglobulin/TG transcription.</text>
</comment>
<comment type="subcellular location">
    <subcellularLocation>
        <location evidence="2">Cytoplasm</location>
    </subcellularLocation>
    <subcellularLocation>
        <location evidence="1">Nucleus</location>
    </subcellularLocation>
</comment>
<dbReference type="EMBL" id="GAKP01012483">
    <property type="protein sequence ID" value="JAC46469.1"/>
    <property type="molecule type" value="Transcribed_RNA"/>
</dbReference>
<dbReference type="InterPro" id="IPR034254">
    <property type="entry name" value="DNAJC17_RRM"/>
</dbReference>
<dbReference type="PROSITE" id="PS50076">
    <property type="entry name" value="DNAJ_2"/>
    <property type="match status" value="1"/>
</dbReference>
<feature type="domain" description="J" evidence="10">
    <location>
        <begin position="51"/>
        <end position="116"/>
    </location>
</feature>
<gene>
    <name evidence="11" type="primary">DJC17</name>
</gene>
<feature type="coiled-coil region" evidence="9">
    <location>
        <begin position="119"/>
        <end position="192"/>
    </location>
</feature>
<dbReference type="SUPFAM" id="SSF46565">
    <property type="entry name" value="Chaperone J-domain"/>
    <property type="match status" value="1"/>
</dbReference>
<dbReference type="GO" id="GO:0003723">
    <property type="term" value="F:RNA binding"/>
    <property type="evidence" value="ECO:0007669"/>
    <property type="project" value="UniProtKB-KW"/>
</dbReference>
<evidence type="ECO:0000256" key="9">
    <source>
        <dbReference type="SAM" id="Coils"/>
    </source>
</evidence>
<dbReference type="Gene3D" id="1.10.287.110">
    <property type="entry name" value="DnaJ domain"/>
    <property type="match status" value="1"/>
</dbReference>
<dbReference type="FunFam" id="1.10.287.110:FF:000059">
    <property type="entry name" value="dnaJ homolog subfamily C member 17"/>
    <property type="match status" value="1"/>
</dbReference>
<dbReference type="OrthoDB" id="259708at2759"/>
<protein>
    <recommendedName>
        <fullName evidence="8">DnaJ homolog subfamily C member 17</fullName>
    </recommendedName>
</protein>
<dbReference type="Pfam" id="PF00226">
    <property type="entry name" value="DnaJ"/>
    <property type="match status" value="1"/>
</dbReference>
<dbReference type="PANTHER" id="PTHR44313">
    <property type="entry name" value="DNAJ HOMOLOG SUBFAMILY C MEMBER 17"/>
    <property type="match status" value="1"/>
</dbReference>
<dbReference type="InterPro" id="IPR052094">
    <property type="entry name" value="Pre-mRNA-splicing_ERAD"/>
</dbReference>
<dbReference type="SMART" id="SM00271">
    <property type="entry name" value="DnaJ"/>
    <property type="match status" value="1"/>
</dbReference>
<dbReference type="GO" id="GO:0005737">
    <property type="term" value="C:cytoplasm"/>
    <property type="evidence" value="ECO:0007669"/>
    <property type="project" value="UniProtKB-SubCell"/>
</dbReference>
<accession>A0A034VVK0</accession>
<dbReference type="AlphaFoldDB" id="A0A034VVK0"/>
<dbReference type="GO" id="GO:0005681">
    <property type="term" value="C:spliceosomal complex"/>
    <property type="evidence" value="ECO:0007669"/>
    <property type="project" value="TreeGrafter"/>
</dbReference>
<keyword evidence="9" id="KW-0175">Coiled coil</keyword>
<evidence type="ECO:0000256" key="2">
    <source>
        <dbReference type="ARBA" id="ARBA00004496"/>
    </source>
</evidence>
<reference evidence="11" key="1">
    <citation type="journal article" date="2014" name="BMC Genomics">
        <title>Characterizing the developmental transcriptome of the oriental fruit fly, Bactrocera dorsalis (Diptera: Tephritidae) through comparative genomic analysis with Drosophila melanogaster utilizing modENCODE datasets.</title>
        <authorList>
            <person name="Geib S.M."/>
            <person name="Calla B."/>
            <person name="Hall B."/>
            <person name="Hou S."/>
            <person name="Manoukis N.C."/>
        </authorList>
    </citation>
    <scope>NUCLEOTIDE SEQUENCE</scope>
    <source>
        <strain evidence="11">Punador</strain>
    </source>
</reference>
<dbReference type="PRINTS" id="PR00625">
    <property type="entry name" value="JDOMAIN"/>
</dbReference>
<dbReference type="InterPro" id="IPR000504">
    <property type="entry name" value="RRM_dom"/>
</dbReference>
<sequence>MQKLVNILKSNSLFGRILENFKAKKLTIKTKLKKSLTYLEIMSALKFGDTNLYELLGIDLEAEQSDIRKAYRKKALECHPDKNPDNPKAAELFHELSKALEILTDASARAAYDKVLKAKKAAELRNKQLDSKRQKLKADLEQRERDALHKLQSTQPYATVSKSDEEVLQDQIERLRREGSKLLQEEQRLMREQLLRTIAENQQAQIEKSFDSSAHRIKIKWKSDKKDDDNGGYTPEILQNFLKKYGEVVALVMSKKKGSALVEFKTLEAAELALSYEKGRLANPLHLEWVIPPITKAADRQMGSSLDYEDLVMRKLRQAEERKRLIAQMQAEDEAEG</sequence>
<dbReference type="InterPro" id="IPR012677">
    <property type="entry name" value="Nucleotide-bd_a/b_plait_sf"/>
</dbReference>
<dbReference type="Pfam" id="PF00076">
    <property type="entry name" value="RRM_1"/>
    <property type="match status" value="1"/>
</dbReference>
<proteinExistence type="predicted"/>
<keyword evidence="4" id="KW-0694">RNA-binding</keyword>
<evidence type="ECO:0000256" key="6">
    <source>
        <dbReference type="ARBA" id="ARBA00023242"/>
    </source>
</evidence>
<dbReference type="CDD" id="cd12429">
    <property type="entry name" value="RRM_DNAJC17"/>
    <property type="match status" value="1"/>
</dbReference>
<keyword evidence="3" id="KW-0963">Cytoplasm</keyword>
<keyword evidence="6" id="KW-0539">Nucleus</keyword>